<keyword evidence="5" id="KW-1185">Reference proteome</keyword>
<evidence type="ECO:0000256" key="2">
    <source>
        <dbReference type="SAM" id="MobiDB-lite"/>
    </source>
</evidence>
<feature type="compositionally biased region" description="Polar residues" evidence="2">
    <location>
        <begin position="290"/>
        <end position="299"/>
    </location>
</feature>
<dbReference type="InterPro" id="IPR003604">
    <property type="entry name" value="Matrin/U1-like-C_Znf_C2H2"/>
</dbReference>
<feature type="region of interest" description="Disordered" evidence="2">
    <location>
        <begin position="95"/>
        <end position="155"/>
    </location>
</feature>
<dbReference type="Pfam" id="PF12874">
    <property type="entry name" value="zf-met"/>
    <property type="match status" value="1"/>
</dbReference>
<dbReference type="EMBL" id="RQTK01000271">
    <property type="protein sequence ID" value="RUS82789.1"/>
    <property type="molecule type" value="Genomic_DNA"/>
</dbReference>
<reference evidence="4 5" key="1">
    <citation type="submission" date="2019-01" db="EMBL/GenBank/DDBJ databases">
        <title>A draft genome assembly of the solar-powered sea slug Elysia chlorotica.</title>
        <authorList>
            <person name="Cai H."/>
            <person name="Li Q."/>
            <person name="Fang X."/>
            <person name="Li J."/>
            <person name="Curtis N.E."/>
            <person name="Altenburger A."/>
            <person name="Shibata T."/>
            <person name="Feng M."/>
            <person name="Maeda T."/>
            <person name="Schwartz J.A."/>
            <person name="Shigenobu S."/>
            <person name="Lundholm N."/>
            <person name="Nishiyama T."/>
            <person name="Yang H."/>
            <person name="Hasebe M."/>
            <person name="Li S."/>
            <person name="Pierce S.K."/>
            <person name="Wang J."/>
        </authorList>
    </citation>
    <scope>NUCLEOTIDE SEQUENCE [LARGE SCALE GENOMIC DNA]</scope>
    <source>
        <strain evidence="4">EC2010</strain>
        <tissue evidence="4">Whole organism of an adult</tissue>
    </source>
</reference>
<feature type="domain" description="U1-type" evidence="3">
    <location>
        <begin position="838"/>
        <end position="872"/>
    </location>
</feature>
<feature type="compositionally biased region" description="Basic residues" evidence="2">
    <location>
        <begin position="1"/>
        <end position="10"/>
    </location>
</feature>
<dbReference type="OrthoDB" id="71500at2759"/>
<feature type="region of interest" description="Disordered" evidence="2">
    <location>
        <begin position="1080"/>
        <end position="1103"/>
    </location>
</feature>
<keyword evidence="1" id="KW-0175">Coiled coil</keyword>
<dbReference type="GO" id="GO:0003676">
    <property type="term" value="F:nucleic acid binding"/>
    <property type="evidence" value="ECO:0007669"/>
    <property type="project" value="InterPro"/>
</dbReference>
<feature type="compositionally biased region" description="Polar residues" evidence="2">
    <location>
        <begin position="29"/>
        <end position="38"/>
    </location>
</feature>
<evidence type="ECO:0000313" key="5">
    <source>
        <dbReference type="Proteomes" id="UP000271974"/>
    </source>
</evidence>
<feature type="compositionally biased region" description="Basic and acidic residues" evidence="2">
    <location>
        <begin position="17"/>
        <end position="28"/>
    </location>
</feature>
<feature type="region of interest" description="Disordered" evidence="2">
    <location>
        <begin position="352"/>
        <end position="406"/>
    </location>
</feature>
<feature type="compositionally biased region" description="Polar residues" evidence="2">
    <location>
        <begin position="355"/>
        <end position="378"/>
    </location>
</feature>
<feature type="region of interest" description="Disordered" evidence="2">
    <location>
        <begin position="1"/>
        <end position="68"/>
    </location>
</feature>
<dbReference type="PANTHER" id="PTHR31434:SF2">
    <property type="entry name" value="S PHASE CYCLIN A-ASSOCIATED PROTEIN IN THE ENDOPLASMIC RETICULUM"/>
    <property type="match status" value="1"/>
</dbReference>
<dbReference type="InterPro" id="IPR013087">
    <property type="entry name" value="Znf_C2H2_type"/>
</dbReference>
<dbReference type="Pfam" id="PF16501">
    <property type="entry name" value="SCAPER_N"/>
    <property type="match status" value="1"/>
</dbReference>
<dbReference type="SUPFAM" id="SSF57667">
    <property type="entry name" value="beta-beta-alpha zinc fingers"/>
    <property type="match status" value="1"/>
</dbReference>
<protein>
    <recommendedName>
        <fullName evidence="3">U1-type domain-containing protein</fullName>
    </recommendedName>
</protein>
<feature type="compositionally biased region" description="Basic and acidic residues" evidence="2">
    <location>
        <begin position="145"/>
        <end position="155"/>
    </location>
</feature>
<dbReference type="STRING" id="188477.A0A3S1BKB1"/>
<feature type="coiled-coil region" evidence="1">
    <location>
        <begin position="710"/>
        <end position="799"/>
    </location>
</feature>
<name>A0A3S1BKB1_ELYCH</name>
<evidence type="ECO:0000259" key="3">
    <source>
        <dbReference type="SMART" id="SM00451"/>
    </source>
</evidence>
<organism evidence="4 5">
    <name type="scientific">Elysia chlorotica</name>
    <name type="common">Eastern emerald elysia</name>
    <name type="synonym">Sea slug</name>
    <dbReference type="NCBI Taxonomy" id="188477"/>
    <lineage>
        <taxon>Eukaryota</taxon>
        <taxon>Metazoa</taxon>
        <taxon>Spiralia</taxon>
        <taxon>Lophotrochozoa</taxon>
        <taxon>Mollusca</taxon>
        <taxon>Gastropoda</taxon>
        <taxon>Heterobranchia</taxon>
        <taxon>Euthyneura</taxon>
        <taxon>Panpulmonata</taxon>
        <taxon>Sacoglossa</taxon>
        <taxon>Placobranchoidea</taxon>
        <taxon>Plakobranchidae</taxon>
        <taxon>Elysia</taxon>
    </lineage>
</organism>
<feature type="region of interest" description="Disordered" evidence="2">
    <location>
        <begin position="567"/>
        <end position="606"/>
    </location>
</feature>
<dbReference type="InterPro" id="IPR036236">
    <property type="entry name" value="Znf_C2H2_sf"/>
</dbReference>
<sequence length="1473" mass="166208">MMSDSRRKRGAAWNTKPRQERERDRENHQNGSGESSPQQHHKTRYSNVQKGKLANPLNHHSSRPTGLDNIRKIVQEEGRTARNLVQYNVPVLENQSDLSNSSGAVTSSRSSSQQKRTGSSSRVQSHCTPPPRYRSRHRSLSEMAKSPRSDAGSKKNDLRARYWKYMFDNFQRAVDSIYQTCEQDESVVECKEVIMMLEQSTKDFKALIETLNMMKAYEDSAKEGDRPAAVAWEVRKMSPNKHAPSSPATGQPQPVIGLERSGNSWADKVRGVRAINFSTGHPGSGEPVTPTKQTVQTMPSLPKAKSAPEPLEEEGWETVQRGRLRARVSPCQKSMENLAPTNQGVKRNLMRSLSVPDNGNTKSPTEKQSANGKQQTLRAVSERHLPGSEISTRERARSKDSEKENIPAIKNECDAENMSLESLTPTPSLPKSITSSPTKLVDVFPDSSLDKVTKTALELDLTDLDLVLDEEYQLSSQLEKAQKSALAYAVQEEENWLKELAREQSSGVEEVEDLDNASDLANTNSSLDNSQPSITDWESLVAAHEAEAKQNPMASWGDLVEAEETRTPGHGVHMHEKLSSPSRKRSPTESRRRHEEKQAKAQEQREKLMQEKAERLRDLSKKVEEVRAYKEELMRQNKTLLEHKLQRAEEKRQCQLKLKARKAHEEEAKANEIAFINSLEAQNKRHDIMWKHQESEARLHDIMEERHRKMEEKQAKEAAVEERRKALEADRKARLLEMQEKRKLRDARIEQQQIEKEKERLEAVRVKGKEREERIAALNAMQEAHKQVLQRKIQQKQDETTQRHEEYLNQIRERAFEMSIMRHSTEDHNDAPMLTPYDRNKLCIICNALIPSEVYLLSHLRGKKHQQALKDNNSGKEMTKEEIESFNLKHIVDAPANSNHPKIVTEKERQKSLKKRCKKLRNRMVMRGAEYEHASSNKQPSADSEHKAKLNKVIKDINKYLQSQDTGPWLQNKVLALDRALGEIGRILEKKSLNDQSCFRLLGGFPSLSRVLMTIDDATRALPCVIPAKSLTHAAEIYKLACRNHFDNCHYMLFSNKIGIMVDHLINRLNEMIPEDLGRPGYTQPSAAKGGSSNSSTTSDSGEAHQLPFDPVCCSLMQVLATVLTCLAKNNPASNCSEASAERMSATGDAFMNRGNDIISYIISVGVIDKLRVYFSAVRGPVDTDRNSADFLMHSLGLLVAMTKFMSKRNVTDFTGSRRPEDPTQLIFTFEVTELVGIVSLLYGILLHGGAPARSAPGAGSSPSEMSPHTTGVILAGLRMLNHMAALDLRMLQGTLGEEGLSLEFRHIASYLIWYCSHVTSEELLHEVVLCVGYFAVLHPDNQAIVQAGQPPTVLQQLCALPFQYFSDPRLVAVLFPTLIACCYSNAHNRDILEQELSCALLANFIEERNLEQQQSKSSPATVKKSKNQDNKEIREAENRMAFPLRFPAEQWTQAQTYFSVSSSPCPSPLSSL</sequence>
<feature type="compositionally biased region" description="Basic and acidic residues" evidence="2">
    <location>
        <begin position="586"/>
        <end position="606"/>
    </location>
</feature>
<feature type="compositionally biased region" description="Low complexity" evidence="2">
    <location>
        <begin position="1086"/>
        <end position="1101"/>
    </location>
</feature>
<dbReference type="Proteomes" id="UP000271974">
    <property type="component" value="Unassembled WGS sequence"/>
</dbReference>
<proteinExistence type="predicted"/>
<gene>
    <name evidence="4" type="ORF">EGW08_009453</name>
</gene>
<dbReference type="PANTHER" id="PTHR31434">
    <property type="entry name" value="S PHASE CYCLIN A-ASSOCIATED PROTEIN IN THE ENDOPLASMIC RETICULUM"/>
    <property type="match status" value="1"/>
</dbReference>
<dbReference type="GO" id="GO:0008270">
    <property type="term" value="F:zinc ion binding"/>
    <property type="evidence" value="ECO:0007669"/>
    <property type="project" value="InterPro"/>
</dbReference>
<feature type="compositionally biased region" description="Basic and acidic residues" evidence="2">
    <location>
        <begin position="1427"/>
        <end position="1437"/>
    </location>
</feature>
<dbReference type="SMART" id="SM00451">
    <property type="entry name" value="ZnF_U1"/>
    <property type="match status" value="1"/>
</dbReference>
<dbReference type="Gene3D" id="3.30.160.60">
    <property type="entry name" value="Classic Zinc Finger"/>
    <property type="match status" value="1"/>
</dbReference>
<feature type="region of interest" description="Disordered" evidence="2">
    <location>
        <begin position="1413"/>
        <end position="1437"/>
    </location>
</feature>
<feature type="region of interest" description="Disordered" evidence="2">
    <location>
        <begin position="276"/>
        <end position="319"/>
    </location>
</feature>
<comment type="caution">
    <text evidence="4">The sequence shown here is derived from an EMBL/GenBank/DDBJ whole genome shotgun (WGS) entry which is preliminary data.</text>
</comment>
<evidence type="ECO:0000313" key="4">
    <source>
        <dbReference type="EMBL" id="RUS82789.1"/>
    </source>
</evidence>
<dbReference type="InterPro" id="IPR032446">
    <property type="entry name" value="SCAPER_N"/>
</dbReference>
<feature type="compositionally biased region" description="Basic and acidic residues" evidence="2">
    <location>
        <begin position="380"/>
        <end position="405"/>
    </location>
</feature>
<evidence type="ECO:0000256" key="1">
    <source>
        <dbReference type="SAM" id="Coils"/>
    </source>
</evidence>
<feature type="compositionally biased region" description="Low complexity" evidence="2">
    <location>
        <begin position="99"/>
        <end position="121"/>
    </location>
</feature>
<accession>A0A3S1BKB1</accession>
<feature type="compositionally biased region" description="Basic and acidic residues" evidence="2">
    <location>
        <begin position="567"/>
        <end position="578"/>
    </location>
</feature>